<accession>A0ABV5GJA9</accession>
<dbReference type="RefSeq" id="WP_236453879.1">
    <property type="nucleotide sequence ID" value="NZ_CBCSGE010000020.1"/>
</dbReference>
<feature type="region of interest" description="Disordered" evidence="1">
    <location>
        <begin position="223"/>
        <end position="244"/>
    </location>
</feature>
<dbReference type="EMBL" id="JBHMEY010000007">
    <property type="protein sequence ID" value="MFB9095469.1"/>
    <property type="molecule type" value="Genomic_DNA"/>
</dbReference>
<protein>
    <submittedName>
        <fullName evidence="2">Uncharacterized protein</fullName>
    </submittedName>
</protein>
<dbReference type="Proteomes" id="UP001589607">
    <property type="component" value="Unassembled WGS sequence"/>
</dbReference>
<evidence type="ECO:0000256" key="1">
    <source>
        <dbReference type="SAM" id="MobiDB-lite"/>
    </source>
</evidence>
<keyword evidence="3" id="KW-1185">Reference proteome</keyword>
<sequence length="244" mass="27314">MITGLLIAVVIAFGAYIYKFPPKKSTSTPTANPDKICMDYSANPMNDLAVDLVHTMVKGYQEKQLRCINTHPSTLTNNDAHSIWFDLETVKRFVYHIERTSKKTAAPYGKIIDSKDLGIRIYYATYPEAKTWESQFKDLVLFLKDPLQKQYGNLHTLVMIPTIKVENRMVDFNPLDYTTYAHGLFDMPGYVVTNTISTTQRTAALTGKSADNDPNNPSNLIGAQNHGNLIPPATSNGDEGFFIP</sequence>
<comment type="caution">
    <text evidence="2">The sequence shown here is derived from an EMBL/GenBank/DDBJ whole genome shotgun (WGS) entry which is preliminary data.</text>
</comment>
<gene>
    <name evidence="2" type="ORF">ACFFVF_02990</name>
</gene>
<name>A0ABV5GJA9_9FLAO</name>
<evidence type="ECO:0000313" key="2">
    <source>
        <dbReference type="EMBL" id="MFB9095469.1"/>
    </source>
</evidence>
<proteinExistence type="predicted"/>
<evidence type="ECO:0000313" key="3">
    <source>
        <dbReference type="Proteomes" id="UP001589607"/>
    </source>
</evidence>
<feature type="compositionally biased region" description="Polar residues" evidence="1">
    <location>
        <begin position="223"/>
        <end position="237"/>
    </location>
</feature>
<reference evidence="2 3" key="1">
    <citation type="submission" date="2024-09" db="EMBL/GenBank/DDBJ databases">
        <authorList>
            <person name="Sun Q."/>
            <person name="Mori K."/>
        </authorList>
    </citation>
    <scope>NUCLEOTIDE SEQUENCE [LARGE SCALE GENOMIC DNA]</scope>
    <source>
        <strain evidence="2 3">CECT 7955</strain>
    </source>
</reference>
<organism evidence="2 3">
    <name type="scientific">Flavobacterium jumunjinense</name>
    <dbReference type="NCBI Taxonomy" id="998845"/>
    <lineage>
        <taxon>Bacteria</taxon>
        <taxon>Pseudomonadati</taxon>
        <taxon>Bacteroidota</taxon>
        <taxon>Flavobacteriia</taxon>
        <taxon>Flavobacteriales</taxon>
        <taxon>Flavobacteriaceae</taxon>
        <taxon>Flavobacterium</taxon>
    </lineage>
</organism>